<dbReference type="AlphaFoldDB" id="A0A8J3XVB8"/>
<evidence type="ECO:0000256" key="1">
    <source>
        <dbReference type="SAM" id="MobiDB-lite"/>
    </source>
</evidence>
<proteinExistence type="predicted"/>
<dbReference type="Proteomes" id="UP000605992">
    <property type="component" value="Unassembled WGS sequence"/>
</dbReference>
<dbReference type="EMBL" id="BOOR01000012">
    <property type="protein sequence ID" value="GII53870.1"/>
    <property type="molecule type" value="Genomic_DNA"/>
</dbReference>
<comment type="caution">
    <text evidence="2">The sequence shown here is derived from an EMBL/GenBank/DDBJ whole genome shotgun (WGS) entry which is preliminary data.</text>
</comment>
<feature type="region of interest" description="Disordered" evidence="1">
    <location>
        <begin position="43"/>
        <end position="119"/>
    </location>
</feature>
<sequence>MPASLSRGSRRMIAGEITVADRTDNSSEVRISDDDMEFPNIISYPRRGGRTRSFPSPRPAHAAGPAALVSADDESTGPTGWARAASLAPTSSNIDSTHSHVKDDNEHIFDERRIRGAVP</sequence>
<protein>
    <submittedName>
        <fullName evidence="2">Uncharacterized protein</fullName>
    </submittedName>
</protein>
<evidence type="ECO:0000313" key="2">
    <source>
        <dbReference type="EMBL" id="GII53870.1"/>
    </source>
</evidence>
<feature type="compositionally biased region" description="Basic and acidic residues" evidence="1">
    <location>
        <begin position="97"/>
        <end position="119"/>
    </location>
</feature>
<evidence type="ECO:0000313" key="3">
    <source>
        <dbReference type="Proteomes" id="UP000605992"/>
    </source>
</evidence>
<keyword evidence="3" id="KW-1185">Reference proteome</keyword>
<accession>A0A8J3XVB8</accession>
<reference evidence="2" key="1">
    <citation type="submission" date="2021-01" db="EMBL/GenBank/DDBJ databases">
        <title>Whole genome shotgun sequence of Planotetraspora thailandica NBRC 104271.</title>
        <authorList>
            <person name="Komaki H."/>
            <person name="Tamura T."/>
        </authorList>
    </citation>
    <scope>NUCLEOTIDE SEQUENCE</scope>
    <source>
        <strain evidence="2">NBRC 104271</strain>
    </source>
</reference>
<gene>
    <name evidence="2" type="ORF">Pth03_22590</name>
</gene>
<name>A0A8J3XVB8_9ACTN</name>
<organism evidence="2 3">
    <name type="scientific">Planotetraspora thailandica</name>
    <dbReference type="NCBI Taxonomy" id="487172"/>
    <lineage>
        <taxon>Bacteria</taxon>
        <taxon>Bacillati</taxon>
        <taxon>Actinomycetota</taxon>
        <taxon>Actinomycetes</taxon>
        <taxon>Streptosporangiales</taxon>
        <taxon>Streptosporangiaceae</taxon>
        <taxon>Planotetraspora</taxon>
    </lineage>
</organism>